<name>A0A0D0X710_9ACTN</name>
<dbReference type="Pfam" id="PF19953">
    <property type="entry name" value="EACC1"/>
    <property type="match status" value="1"/>
</dbReference>
<dbReference type="EMBL" id="JXSX01000001">
    <property type="protein sequence ID" value="KIR65250.1"/>
    <property type="molecule type" value="Genomic_DNA"/>
</dbReference>
<evidence type="ECO:0000313" key="1">
    <source>
        <dbReference type="EMBL" id="KIR65250.1"/>
    </source>
</evidence>
<comment type="caution">
    <text evidence="1">The sequence shown here is derived from an EMBL/GenBank/DDBJ whole genome shotgun (WGS) entry which is preliminary data.</text>
</comment>
<evidence type="ECO:0000313" key="2">
    <source>
        <dbReference type="Proteomes" id="UP000032254"/>
    </source>
</evidence>
<reference evidence="1 2" key="1">
    <citation type="submission" date="2015-01" db="EMBL/GenBank/DDBJ databases">
        <title>Sequencing and annotation of Micromonospora carbonacea strain JXNU-1 genome.</title>
        <authorList>
            <person name="Long Z."/>
            <person name="Huang Y."/>
            <person name="Jiang Y."/>
        </authorList>
    </citation>
    <scope>NUCLEOTIDE SEQUENCE [LARGE SCALE GENOMIC DNA]</scope>
    <source>
        <strain evidence="1 2">JXNU-1</strain>
    </source>
</reference>
<dbReference type="PATRIC" id="fig|47853.6.peg.1531"/>
<gene>
    <name evidence="1" type="ORF">TK50_07190</name>
</gene>
<sequence length="120" mass="13080">MAMRLLIDVRGGESDENRRVVSVLAADPRTRQARVRTIFPPPRPETLGAAEVIEFVGQNVLLPLTVQALYDYLKSRWGGRAGQQISVTITRTDLPDGARHETVSISGDVDAVVAALRSAE</sequence>
<organism evidence="1 2">
    <name type="scientific">Micromonospora haikouensis</name>
    <dbReference type="NCBI Taxonomy" id="686309"/>
    <lineage>
        <taxon>Bacteria</taxon>
        <taxon>Bacillati</taxon>
        <taxon>Actinomycetota</taxon>
        <taxon>Actinomycetes</taxon>
        <taxon>Micromonosporales</taxon>
        <taxon>Micromonosporaceae</taxon>
        <taxon>Micromonospora</taxon>
    </lineage>
</organism>
<accession>A0A0D0X710</accession>
<protein>
    <submittedName>
        <fullName evidence="1">Uncharacterized protein</fullName>
    </submittedName>
</protein>
<dbReference type="Proteomes" id="UP000032254">
    <property type="component" value="Unassembled WGS sequence"/>
</dbReference>
<dbReference type="InterPro" id="IPR045428">
    <property type="entry name" value="EACC1"/>
</dbReference>
<proteinExistence type="predicted"/>
<keyword evidence="2" id="KW-1185">Reference proteome</keyword>
<dbReference type="AlphaFoldDB" id="A0A0D0X710"/>